<dbReference type="SMART" id="SM01231">
    <property type="entry name" value="H-kinase_dim"/>
    <property type="match status" value="1"/>
</dbReference>
<dbReference type="InterPro" id="IPR051315">
    <property type="entry name" value="Bact_Chemotaxis_CheA"/>
</dbReference>
<dbReference type="PROSITE" id="PS50851">
    <property type="entry name" value="CHEW"/>
    <property type="match status" value="1"/>
</dbReference>
<feature type="compositionally biased region" description="Pro residues" evidence="12">
    <location>
        <begin position="1067"/>
        <end position="1078"/>
    </location>
</feature>
<dbReference type="SMART" id="SM00387">
    <property type="entry name" value="HATPase_c"/>
    <property type="match status" value="1"/>
</dbReference>
<dbReference type="InterPro" id="IPR008207">
    <property type="entry name" value="Sig_transdc_His_kin_Hpt_dom"/>
</dbReference>
<dbReference type="SUPFAM" id="SSF47226">
    <property type="entry name" value="Histidine-containing phosphotransfer domain, HPT domain"/>
    <property type="match status" value="5"/>
</dbReference>
<evidence type="ECO:0000259" key="13">
    <source>
        <dbReference type="PROSITE" id="PS50109"/>
    </source>
</evidence>
<dbReference type="PROSITE" id="PS50894">
    <property type="entry name" value="HPT"/>
    <property type="match status" value="3"/>
</dbReference>
<reference evidence="17 18" key="1">
    <citation type="submission" date="2019-10" db="EMBL/GenBank/DDBJ databases">
        <title>Two novel species isolated from a subtropical stream in China.</title>
        <authorList>
            <person name="Lu H."/>
        </authorList>
    </citation>
    <scope>NUCLEOTIDE SEQUENCE [LARGE SCALE GENOMIC DNA]</scope>
    <source>
        <strain evidence="17 18">FT29W</strain>
    </source>
</reference>
<evidence type="ECO:0000256" key="4">
    <source>
        <dbReference type="ARBA" id="ARBA00022553"/>
    </source>
</evidence>
<feature type="domain" description="HPt" evidence="16">
    <location>
        <begin position="612"/>
        <end position="712"/>
    </location>
</feature>
<dbReference type="Gene3D" id="1.10.287.560">
    <property type="entry name" value="Histidine kinase CheA-like, homodimeric domain"/>
    <property type="match status" value="1"/>
</dbReference>
<evidence type="ECO:0000313" key="17">
    <source>
        <dbReference type="EMBL" id="MQA39732.1"/>
    </source>
</evidence>
<keyword evidence="6" id="KW-0418">Kinase</keyword>
<dbReference type="InterPro" id="IPR037006">
    <property type="entry name" value="CheA-like_homodim_sf"/>
</dbReference>
<dbReference type="CDD" id="cd17546">
    <property type="entry name" value="REC_hyHK_CKI1_RcsC-like"/>
    <property type="match status" value="1"/>
</dbReference>
<dbReference type="Pfam" id="PF26379">
    <property type="entry name" value="FimL_2nd"/>
    <property type="match status" value="1"/>
</dbReference>
<dbReference type="EMBL" id="WHUG01000006">
    <property type="protein sequence ID" value="MQA39732.1"/>
    <property type="molecule type" value="Genomic_DNA"/>
</dbReference>
<dbReference type="GO" id="GO:0000155">
    <property type="term" value="F:phosphorelay sensor kinase activity"/>
    <property type="evidence" value="ECO:0007669"/>
    <property type="project" value="InterPro"/>
</dbReference>
<dbReference type="EC" id="2.7.13.3" evidence="2"/>
<feature type="modified residue" description="4-aspartylphosphate" evidence="10">
    <location>
        <position position="1837"/>
    </location>
</feature>
<comment type="function">
    <text evidence="8">Involved in the transmission of sensory signals from the chemoreceptors to the flagellar motors. CheA is autophosphorylated; it can transfer its phosphate group to either CheB or CheY.</text>
</comment>
<gene>
    <name evidence="17" type="ORF">GEV02_16395</name>
</gene>
<dbReference type="PANTHER" id="PTHR43395:SF8">
    <property type="entry name" value="HISTIDINE KINASE"/>
    <property type="match status" value="1"/>
</dbReference>
<dbReference type="SMART" id="SM00260">
    <property type="entry name" value="CheW"/>
    <property type="match status" value="1"/>
</dbReference>
<dbReference type="GO" id="GO:0005737">
    <property type="term" value="C:cytoplasm"/>
    <property type="evidence" value="ECO:0007669"/>
    <property type="project" value="InterPro"/>
</dbReference>
<dbReference type="InterPro" id="IPR005467">
    <property type="entry name" value="His_kinase_dom"/>
</dbReference>
<comment type="catalytic activity">
    <reaction evidence="1">
        <text>ATP + protein L-histidine = ADP + protein N-phospho-L-histidine.</text>
        <dbReference type="EC" id="2.7.13.3"/>
    </reaction>
</comment>
<evidence type="ECO:0000256" key="10">
    <source>
        <dbReference type="PROSITE-ProRule" id="PRU00169"/>
    </source>
</evidence>
<dbReference type="Proteomes" id="UP000440498">
    <property type="component" value="Unassembled WGS sequence"/>
</dbReference>
<feature type="domain" description="Histidine kinase" evidence="13">
    <location>
        <begin position="1429"/>
        <end position="1627"/>
    </location>
</feature>
<evidence type="ECO:0000256" key="11">
    <source>
        <dbReference type="SAM" id="Coils"/>
    </source>
</evidence>
<feature type="domain" description="HPt" evidence="16">
    <location>
        <begin position="1124"/>
        <end position="1227"/>
    </location>
</feature>
<dbReference type="InterPro" id="IPR011006">
    <property type="entry name" value="CheY-like_superfamily"/>
</dbReference>
<feature type="domain" description="HPt" evidence="16">
    <location>
        <begin position="820"/>
        <end position="923"/>
    </location>
</feature>
<dbReference type="RefSeq" id="WP_152839007.1">
    <property type="nucleotide sequence ID" value="NZ_WHUG01000006.1"/>
</dbReference>
<keyword evidence="11" id="KW-0175">Coiled coil</keyword>
<dbReference type="PROSITE" id="PS50109">
    <property type="entry name" value="HIS_KIN"/>
    <property type="match status" value="1"/>
</dbReference>
<feature type="coiled-coil region" evidence="11">
    <location>
        <begin position="1330"/>
        <end position="1371"/>
    </location>
</feature>
<feature type="modified residue" description="Phosphohistidine" evidence="9">
    <location>
        <position position="659"/>
    </location>
</feature>
<dbReference type="InterPro" id="IPR003594">
    <property type="entry name" value="HATPase_dom"/>
</dbReference>
<dbReference type="Pfam" id="PF02518">
    <property type="entry name" value="HATPase_c"/>
    <property type="match status" value="1"/>
</dbReference>
<dbReference type="Pfam" id="PF00072">
    <property type="entry name" value="Response_reg"/>
    <property type="match status" value="1"/>
</dbReference>
<dbReference type="SUPFAM" id="SSF52172">
    <property type="entry name" value="CheY-like"/>
    <property type="match status" value="1"/>
</dbReference>
<dbReference type="PROSITE" id="PS50110">
    <property type="entry name" value="RESPONSE_REGULATORY"/>
    <property type="match status" value="1"/>
</dbReference>
<feature type="modified residue" description="Phosphohistidine" evidence="9">
    <location>
        <position position="1171"/>
    </location>
</feature>
<dbReference type="InterPro" id="IPR002545">
    <property type="entry name" value="CheW-lke_dom"/>
</dbReference>
<dbReference type="InterPro" id="IPR004105">
    <property type="entry name" value="CheA-like_dim"/>
</dbReference>
<dbReference type="InterPro" id="IPR036890">
    <property type="entry name" value="HATPase_C_sf"/>
</dbReference>
<dbReference type="InterPro" id="IPR058661">
    <property type="entry name" value="FimL_2nd"/>
</dbReference>
<evidence type="ECO:0000256" key="12">
    <source>
        <dbReference type="SAM" id="MobiDB-lite"/>
    </source>
</evidence>
<dbReference type="PRINTS" id="PR00344">
    <property type="entry name" value="BCTRLSENSOR"/>
</dbReference>
<dbReference type="SUPFAM" id="SSF50341">
    <property type="entry name" value="CheW-like"/>
    <property type="match status" value="1"/>
</dbReference>
<comment type="caution">
    <text evidence="17">The sequence shown here is derived from an EMBL/GenBank/DDBJ whole genome shotgun (WGS) entry which is preliminary data.</text>
</comment>
<keyword evidence="18" id="KW-1185">Reference proteome</keyword>
<dbReference type="Pfam" id="PF01627">
    <property type="entry name" value="Hpt"/>
    <property type="match status" value="3"/>
</dbReference>
<keyword evidence="5" id="KW-0808">Transferase</keyword>
<name>A0A6A7N416_9BURK</name>
<feature type="modified residue" description="Phosphohistidine" evidence="9">
    <location>
        <position position="866"/>
    </location>
</feature>
<evidence type="ECO:0000256" key="3">
    <source>
        <dbReference type="ARBA" id="ARBA00021495"/>
    </source>
</evidence>
<dbReference type="FunFam" id="3.30.565.10:FF:000016">
    <property type="entry name" value="Chemotaxis protein CheA, putative"/>
    <property type="match status" value="1"/>
</dbReference>
<evidence type="ECO:0000259" key="15">
    <source>
        <dbReference type="PROSITE" id="PS50851"/>
    </source>
</evidence>
<dbReference type="SMART" id="SM00073">
    <property type="entry name" value="HPT"/>
    <property type="match status" value="3"/>
</dbReference>
<evidence type="ECO:0000256" key="1">
    <source>
        <dbReference type="ARBA" id="ARBA00000085"/>
    </source>
</evidence>
<dbReference type="InterPro" id="IPR004358">
    <property type="entry name" value="Sig_transdc_His_kin-like_C"/>
</dbReference>
<evidence type="ECO:0000256" key="2">
    <source>
        <dbReference type="ARBA" id="ARBA00012438"/>
    </source>
</evidence>
<sequence>MTTTDFPNPPQPQFDTGPLSWVMVEIRESLARSKTALFEAGGRAPEDQATQLQHAKSHLHQAHGALMMVDVDGVGLMTQVAEEALDRFKAGTLKCSTDHAQTLAELYQALVEYLQELLEGAPSQPVKLFPYYRAVQEMMGVERIHPADLFYPDLSRGAGLPPVGEAPVVDYAAYRQRFEKSLLPYLKSTEAAQQQEHAAALLDAVKLVAAAQQDAKAHTFWLAMQAFAELVASGELAGGLYVKQLFGLINLQIRRLSQGAAAQPDAMLRDALFFIAAAGPASASETVQQLRRVFALDGLVPSDYERRRYGQIDLDALERAKAGMAKAKASWDRLAGAEIDPSLDAAFGGALAEVAGACDQLEIPALSVLLRQLADVARTAISAGRSEELALEMATALLFAEHGLEQIRHLPGDFAAHADTIGARLLALVSGDTPPEPAQWQSGLAQQMQQDDTVVALAMEMKTGLRQVEKVLDEYYADPSKRPSLVDLDPVLHQLQGALAILDQDDATQAARHVKAAVHALASGEGDPSLEPKALDDIAQNVGALGFFVDMLAQNAAGARERFAFDAEHGTFRSVPFKKMPASESIPVLEDQVPAPAPVAMPVEAPAPASSDAAVEAELLEIFISEAQEVLQFVDATLAKPRAESGSEENLTMLRRSFHTLKGSGRMVGLNQFADAAHGIERVMNVWLAEARPATDALFDLLNEAARQMGAWVAELVATGVSARNAEALVAAAARVQDGGGFVIDAPSAAEPSPVPVEEAAQAVVEEPDFAATEEPEAVELPPLTELPAPPVVTAVGNVIEFPTIAPLVPRDDNVKHIGELEIALPLYNIYLHETDELVRLLTQDFGEWRHEPRRPVNAEALQASHTLAGTSGTVGFKALRELALALESTLQALLPPAPHLDQVQHDLLDFTIERIRQMLQSFAAGDMPAAQPELITALHDLRAELEAAPPAASNDIEARLDDLVAETMHDITSAPPAPVESAMDKLFRETFDAISGSVPESDAPAATPASKKTEARADDSIDDLFNAAFDDAFAEPPLKIAEPLAQEPEPAPAPAVAEPEPEPESELPPPFVAPPPEPEPEPEPEPLPELAPEPEPEPELDAEILELPPAEPEILAAAPAIFHDELDADLLPVFLEEGADLLPQVGEALRAWQHTPADTTHAQSLLRLLHTVKGSARMAGAMRLGQHAHEIETHIENMVHAGSATPQAFDELLAHYDHALLLFEQLQHPDALQQAVSTGLAADVTKLDAGTPAIAGTSDIATDLTADATGAASTAGDAAAASLAAAGAAASPHTPADDLQTGTKSPLVRVRADILDRLVNQAGEVSISRSKLENEVETLRASLFDFSENLTRLRRQLREVEMQAESQIASRMSISSEREFDPLEFDRFTRLQELTRMMAESVNDVASFHESLTRSVDSAGDDLVLQARLTRDLQRDLMRVRMVPFASISERLFRVARQSAKEVDKRVNLDIRGSAVEVDRSVLERMAAPFEHLLRNAIAHGVESRTARTEACKNETGELLVQVTQQGNEVVIEFTDDGAGLDLERIRAKAISNGLLQEDEEVTDAQIADLIFEPGFSTAESLTELSGRGVGMDVVQSEAQALGGRVDMFSERGKGTRFTIHLPLTLAVTQVVLISAAGKTYALPAILVEQVLQMKDAALVEAHHNGYVPIQGQHAELHYLPALLGDAAAQPPAQRSAPVMMLKNGNERLAVRVDEVLGNREVVIKNIGPQLARMVGIAGATVLGSGDIVLILNPVALAQHLAHHPEMKQHFAQAVGDSPAPGQQGRSIMVVDDSMTVRRVTQRLLEREGYNVVLAKDGVDALEQLQGVRPDLMLVDIEMPRMDGFDLTRNVRGDERTRDIPIIMITSRSADKHRNYALQLGVNAYFGKPFQEPVLLDAIEGLLRGTAS</sequence>
<dbReference type="InterPro" id="IPR036061">
    <property type="entry name" value="CheW-like_dom_sf"/>
</dbReference>
<evidence type="ECO:0000256" key="7">
    <source>
        <dbReference type="ARBA" id="ARBA00023012"/>
    </source>
</evidence>
<dbReference type="PANTHER" id="PTHR43395">
    <property type="entry name" value="SENSOR HISTIDINE KINASE CHEA"/>
    <property type="match status" value="1"/>
</dbReference>
<feature type="region of interest" description="Disordered" evidence="12">
    <location>
        <begin position="996"/>
        <end position="1018"/>
    </location>
</feature>
<feature type="domain" description="CheW-like" evidence="15">
    <location>
        <begin position="1629"/>
        <end position="1764"/>
    </location>
</feature>
<evidence type="ECO:0000259" key="14">
    <source>
        <dbReference type="PROSITE" id="PS50110"/>
    </source>
</evidence>
<evidence type="ECO:0000256" key="5">
    <source>
        <dbReference type="ARBA" id="ARBA00022679"/>
    </source>
</evidence>
<feature type="domain" description="Response regulatory" evidence="14">
    <location>
        <begin position="1788"/>
        <end position="1904"/>
    </location>
</feature>
<evidence type="ECO:0000256" key="8">
    <source>
        <dbReference type="ARBA" id="ARBA00035100"/>
    </source>
</evidence>
<evidence type="ECO:0000313" key="18">
    <source>
        <dbReference type="Proteomes" id="UP000440498"/>
    </source>
</evidence>
<organism evidence="17 18">
    <name type="scientific">Rugamonas aquatica</name>
    <dbReference type="NCBI Taxonomy" id="2743357"/>
    <lineage>
        <taxon>Bacteria</taxon>
        <taxon>Pseudomonadati</taxon>
        <taxon>Pseudomonadota</taxon>
        <taxon>Betaproteobacteria</taxon>
        <taxon>Burkholderiales</taxon>
        <taxon>Oxalobacteraceae</taxon>
        <taxon>Telluria group</taxon>
        <taxon>Rugamonas</taxon>
    </lineage>
</organism>
<dbReference type="Gene3D" id="3.40.50.2300">
    <property type="match status" value="1"/>
</dbReference>
<keyword evidence="7" id="KW-0902">Two-component regulatory system</keyword>
<dbReference type="GO" id="GO:0006935">
    <property type="term" value="P:chemotaxis"/>
    <property type="evidence" value="ECO:0007669"/>
    <property type="project" value="InterPro"/>
</dbReference>
<dbReference type="Gene3D" id="3.30.565.10">
    <property type="entry name" value="Histidine kinase-like ATPase, C-terminal domain"/>
    <property type="match status" value="1"/>
</dbReference>
<protein>
    <recommendedName>
        <fullName evidence="3">Chemotaxis protein CheA</fullName>
        <ecNumber evidence="2">2.7.13.3</ecNumber>
    </recommendedName>
</protein>
<feature type="region of interest" description="Disordered" evidence="12">
    <location>
        <begin position="1047"/>
        <end position="1100"/>
    </location>
</feature>
<dbReference type="SUPFAM" id="SSF55874">
    <property type="entry name" value="ATPase domain of HSP90 chaperone/DNA topoisomerase II/histidine kinase"/>
    <property type="match status" value="1"/>
</dbReference>
<proteinExistence type="predicted"/>
<evidence type="ECO:0000256" key="9">
    <source>
        <dbReference type="PROSITE-ProRule" id="PRU00110"/>
    </source>
</evidence>
<dbReference type="SMART" id="SM00448">
    <property type="entry name" value="REC"/>
    <property type="match status" value="1"/>
</dbReference>
<dbReference type="Gene3D" id="1.20.120.160">
    <property type="entry name" value="HPT domain"/>
    <property type="match status" value="4"/>
</dbReference>
<feature type="compositionally biased region" description="Low complexity" evidence="12">
    <location>
        <begin position="1047"/>
        <end position="1059"/>
    </location>
</feature>
<dbReference type="InterPro" id="IPR036641">
    <property type="entry name" value="HPT_dom_sf"/>
</dbReference>
<keyword evidence="4 10" id="KW-0597">Phosphoprotein</keyword>
<dbReference type="Pfam" id="PF01584">
    <property type="entry name" value="CheW"/>
    <property type="match status" value="1"/>
</dbReference>
<accession>A0A6A7N416</accession>
<feature type="compositionally biased region" description="Acidic residues" evidence="12">
    <location>
        <begin position="1079"/>
        <end position="1100"/>
    </location>
</feature>
<dbReference type="InterPro" id="IPR001789">
    <property type="entry name" value="Sig_transdc_resp-reg_receiver"/>
</dbReference>
<evidence type="ECO:0000259" key="16">
    <source>
        <dbReference type="PROSITE" id="PS50894"/>
    </source>
</evidence>
<evidence type="ECO:0000256" key="6">
    <source>
        <dbReference type="ARBA" id="ARBA00022777"/>
    </source>
</evidence>
<dbReference type="Gene3D" id="2.30.30.40">
    <property type="entry name" value="SH3 Domains"/>
    <property type="match status" value="1"/>
</dbReference>
<dbReference type="CDD" id="cd00088">
    <property type="entry name" value="HPT"/>
    <property type="match status" value="2"/>
</dbReference>